<feature type="domain" description="Ferrous iron transporter FeoA-like" evidence="2">
    <location>
        <begin position="139"/>
        <end position="209"/>
    </location>
</feature>
<name>A0A0W8F428_9ZZZZ</name>
<dbReference type="InterPro" id="IPR007167">
    <property type="entry name" value="Fe-transptr_FeoA-like"/>
</dbReference>
<dbReference type="InterPro" id="IPR001367">
    <property type="entry name" value="Fe_dep_repressor"/>
</dbReference>
<evidence type="ECO:0000313" key="3">
    <source>
        <dbReference type="EMBL" id="KUG15656.1"/>
    </source>
</evidence>
<dbReference type="GO" id="GO:0046983">
    <property type="term" value="F:protein dimerization activity"/>
    <property type="evidence" value="ECO:0007669"/>
    <property type="project" value="InterPro"/>
</dbReference>
<dbReference type="InterPro" id="IPR038157">
    <property type="entry name" value="FeoA_core_dom"/>
</dbReference>
<dbReference type="InterPro" id="IPR022689">
    <property type="entry name" value="Iron_dep_repressor"/>
</dbReference>
<organism evidence="3">
    <name type="scientific">hydrocarbon metagenome</name>
    <dbReference type="NCBI Taxonomy" id="938273"/>
    <lineage>
        <taxon>unclassified sequences</taxon>
        <taxon>metagenomes</taxon>
        <taxon>ecological metagenomes</taxon>
    </lineage>
</organism>
<dbReference type="GO" id="GO:0003700">
    <property type="term" value="F:DNA-binding transcription factor activity"/>
    <property type="evidence" value="ECO:0007669"/>
    <property type="project" value="InterPro"/>
</dbReference>
<keyword evidence="1" id="KW-0408">Iron</keyword>
<dbReference type="SUPFAM" id="SSF50037">
    <property type="entry name" value="C-terminal domain of transcriptional repressors"/>
    <property type="match status" value="1"/>
</dbReference>
<dbReference type="Pfam" id="PF02742">
    <property type="entry name" value="Fe_dep_repr_C"/>
    <property type="match status" value="1"/>
</dbReference>
<dbReference type="EMBL" id="LNQE01001541">
    <property type="protein sequence ID" value="KUG15656.1"/>
    <property type="molecule type" value="Genomic_DNA"/>
</dbReference>
<dbReference type="SMART" id="SM00529">
    <property type="entry name" value="HTH_DTXR"/>
    <property type="match status" value="1"/>
</dbReference>
<evidence type="ECO:0000256" key="1">
    <source>
        <dbReference type="ARBA" id="ARBA00023004"/>
    </source>
</evidence>
<reference evidence="3" key="1">
    <citation type="journal article" date="2015" name="Proc. Natl. Acad. Sci. U.S.A.">
        <title>Networks of energetic and metabolic interactions define dynamics in microbial communities.</title>
        <authorList>
            <person name="Embree M."/>
            <person name="Liu J.K."/>
            <person name="Al-Bassam M.M."/>
            <person name="Zengler K."/>
        </authorList>
    </citation>
    <scope>NUCLEOTIDE SEQUENCE</scope>
</reference>
<dbReference type="InterPro" id="IPR008988">
    <property type="entry name" value="Transcriptional_repressor_C"/>
</dbReference>
<comment type="caution">
    <text evidence="3">The sequence shown here is derived from an EMBL/GenBank/DDBJ whole genome shotgun (WGS) entry which is preliminary data.</text>
</comment>
<evidence type="ECO:0000259" key="2">
    <source>
        <dbReference type="SMART" id="SM00899"/>
    </source>
</evidence>
<dbReference type="Gene3D" id="1.10.10.10">
    <property type="entry name" value="Winged helix-like DNA-binding domain superfamily/Winged helix DNA-binding domain"/>
    <property type="match status" value="1"/>
</dbReference>
<dbReference type="Gene3D" id="2.30.30.90">
    <property type="match status" value="1"/>
</dbReference>
<dbReference type="InterPro" id="IPR036388">
    <property type="entry name" value="WH-like_DNA-bd_sf"/>
</dbReference>
<gene>
    <name evidence="3" type="ORF">ASZ90_014672</name>
</gene>
<dbReference type="AlphaFoldDB" id="A0A0W8F428"/>
<dbReference type="PANTHER" id="PTHR33238:SF7">
    <property type="entry name" value="IRON-DEPENDENT TRANSCRIPTIONAL REGULATOR"/>
    <property type="match status" value="1"/>
</dbReference>
<dbReference type="SMART" id="SM00899">
    <property type="entry name" value="FeoA"/>
    <property type="match status" value="1"/>
</dbReference>
<proteinExistence type="predicted"/>
<dbReference type="PANTHER" id="PTHR33238">
    <property type="entry name" value="IRON (METAL) DEPENDENT REPRESSOR, DTXR FAMILY"/>
    <property type="match status" value="1"/>
</dbReference>
<dbReference type="Pfam" id="PF04023">
    <property type="entry name" value="FeoA"/>
    <property type="match status" value="1"/>
</dbReference>
<dbReference type="InterPro" id="IPR050536">
    <property type="entry name" value="DtxR_MntR_Metal-Reg"/>
</dbReference>
<protein>
    <submittedName>
        <fullName evidence="3">Iron-dependent repressor ider/dtxr</fullName>
    </submittedName>
</protein>
<dbReference type="GO" id="GO:0046914">
    <property type="term" value="F:transition metal ion binding"/>
    <property type="evidence" value="ECO:0007669"/>
    <property type="project" value="InterPro"/>
</dbReference>
<dbReference type="InterPro" id="IPR036421">
    <property type="entry name" value="Fe_dep_repressor_sf"/>
</dbReference>
<dbReference type="SUPFAM" id="SSF47979">
    <property type="entry name" value="Iron-dependent repressor protein, dimerization domain"/>
    <property type="match status" value="1"/>
</dbReference>
<sequence>MDSSFREDILEALYTAAAAGSPAPVLEDLAALLTEEEATLMPALHQLEKDGNIVISPDGMLALTAKGRETGGKISRKHRILECFFSEMLGMEPETASVEACTLEHEVSDEAIDRLGRYLEFPGCTGPRGMRRGRRWHGRSLLESTEGDTLTVSTVKCGMPSSRLGDLGIVPGEEIRLIRHIPENGVVIRVKGCDIALSREIAASILVQKRL</sequence>
<accession>A0A0W8F428</accession>